<dbReference type="Proteomes" id="UP001163046">
    <property type="component" value="Unassembled WGS sequence"/>
</dbReference>
<feature type="region of interest" description="Disordered" evidence="1">
    <location>
        <begin position="122"/>
        <end position="157"/>
    </location>
</feature>
<gene>
    <name evidence="2" type="ORF">OS493_008022</name>
</gene>
<feature type="compositionally biased region" description="Basic and acidic residues" evidence="1">
    <location>
        <begin position="87"/>
        <end position="98"/>
    </location>
</feature>
<evidence type="ECO:0000256" key="1">
    <source>
        <dbReference type="SAM" id="MobiDB-lite"/>
    </source>
</evidence>
<name>A0A9X0CI35_9CNID</name>
<dbReference type="EMBL" id="MU827780">
    <property type="protein sequence ID" value="KAJ7337864.1"/>
    <property type="molecule type" value="Genomic_DNA"/>
</dbReference>
<feature type="region of interest" description="Disordered" evidence="1">
    <location>
        <begin position="38"/>
        <end position="103"/>
    </location>
</feature>
<evidence type="ECO:0000313" key="3">
    <source>
        <dbReference type="Proteomes" id="UP001163046"/>
    </source>
</evidence>
<protein>
    <submittedName>
        <fullName evidence="2">Uncharacterized protein</fullName>
    </submittedName>
</protein>
<feature type="compositionally biased region" description="Acidic residues" evidence="1">
    <location>
        <begin position="122"/>
        <end position="155"/>
    </location>
</feature>
<sequence length="262" mass="29773">MPRYNSRIACFCTLCKGSVVLSRSVVQRHCQTYSTFTSIGGTAKNEGNSDEGSPLKQSKQDEDQSSEASFLSENNGTDDLETSNSVSDDHEIEDRQITDDEEINITVIQESEDCDIVEQLLDDISSDDENTSDSSDDSETEELDYNTEPDEDPFDVSEQISKETYLNPWKQQSSMKQSPPLYPGAKISVVESLMHMFDWFTSHPSLSKQAFFENLHYLHNYILPQGNLLPSSYQEVYLCIKPFLIPEIVYHVCPNDCIIFRK</sequence>
<dbReference type="AlphaFoldDB" id="A0A9X0CI35"/>
<feature type="compositionally biased region" description="Polar residues" evidence="1">
    <location>
        <begin position="66"/>
        <end position="75"/>
    </location>
</feature>
<comment type="caution">
    <text evidence="2">The sequence shown here is derived from an EMBL/GenBank/DDBJ whole genome shotgun (WGS) entry which is preliminary data.</text>
</comment>
<accession>A0A9X0CI35</accession>
<organism evidence="2 3">
    <name type="scientific">Desmophyllum pertusum</name>
    <dbReference type="NCBI Taxonomy" id="174260"/>
    <lineage>
        <taxon>Eukaryota</taxon>
        <taxon>Metazoa</taxon>
        <taxon>Cnidaria</taxon>
        <taxon>Anthozoa</taxon>
        <taxon>Hexacorallia</taxon>
        <taxon>Scleractinia</taxon>
        <taxon>Caryophylliina</taxon>
        <taxon>Caryophylliidae</taxon>
        <taxon>Desmophyllum</taxon>
    </lineage>
</organism>
<dbReference type="OrthoDB" id="6146317at2759"/>
<proteinExistence type="predicted"/>
<keyword evidence="3" id="KW-1185">Reference proteome</keyword>
<reference evidence="2" key="1">
    <citation type="submission" date="2023-01" db="EMBL/GenBank/DDBJ databases">
        <title>Genome assembly of the deep-sea coral Lophelia pertusa.</title>
        <authorList>
            <person name="Herrera S."/>
            <person name="Cordes E."/>
        </authorList>
    </citation>
    <scope>NUCLEOTIDE SEQUENCE</scope>
    <source>
        <strain evidence="2">USNM1676648</strain>
        <tissue evidence="2">Polyp</tissue>
    </source>
</reference>
<evidence type="ECO:0000313" key="2">
    <source>
        <dbReference type="EMBL" id="KAJ7337864.1"/>
    </source>
</evidence>